<sequence length="142" mass="16952">MSKKVWVYDPQSGGVRIPDKIKPIIRERILSHAKENYSGKYNRIDVRFRSKFCYIDAYIEPYVSPDYDPELFGGKSREERTEELRKFPTHLCRLRYFGDDNKWTMTYYSYGQMNYEPCYFDNGTWHGTPEEAFDSSSMYLDG</sequence>
<proteinExistence type="predicted"/>
<dbReference type="RefSeq" id="WP_155324125.1">
    <property type="nucleotide sequence ID" value="NZ_AP021876.1"/>
</dbReference>
<name>A0A5K7ZV44_9BACT</name>
<reference evidence="1 2" key="1">
    <citation type="submission" date="2019-11" db="EMBL/GenBank/DDBJ databases">
        <title>Comparative genomics of hydrocarbon-degrading Desulfosarcina strains.</title>
        <authorList>
            <person name="Watanabe M."/>
            <person name="Kojima H."/>
            <person name="Fukui M."/>
        </authorList>
    </citation>
    <scope>NUCLEOTIDE SEQUENCE [LARGE SCALE GENOMIC DNA]</scope>
    <source>
        <strain evidence="1 2">28bB2T</strain>
    </source>
</reference>
<dbReference type="EMBL" id="AP021876">
    <property type="protein sequence ID" value="BBO84099.1"/>
    <property type="molecule type" value="Genomic_DNA"/>
</dbReference>
<protein>
    <submittedName>
        <fullName evidence="1">Uncharacterized protein</fullName>
    </submittedName>
</protein>
<accession>A0A5K7ZV44</accession>
<evidence type="ECO:0000313" key="2">
    <source>
        <dbReference type="Proteomes" id="UP000425960"/>
    </source>
</evidence>
<dbReference type="AlphaFoldDB" id="A0A5K7ZV44"/>
<gene>
    <name evidence="1" type="ORF">DSCO28_46650</name>
</gene>
<dbReference type="Proteomes" id="UP000425960">
    <property type="component" value="Chromosome"/>
</dbReference>
<dbReference type="KEGG" id="dov:DSCO28_46650"/>
<organism evidence="1 2">
    <name type="scientific">Desulfosarcina ovata subsp. sediminis</name>
    <dbReference type="NCBI Taxonomy" id="885957"/>
    <lineage>
        <taxon>Bacteria</taxon>
        <taxon>Pseudomonadati</taxon>
        <taxon>Thermodesulfobacteriota</taxon>
        <taxon>Desulfobacteria</taxon>
        <taxon>Desulfobacterales</taxon>
        <taxon>Desulfosarcinaceae</taxon>
        <taxon>Desulfosarcina</taxon>
    </lineage>
</organism>
<evidence type="ECO:0000313" key="1">
    <source>
        <dbReference type="EMBL" id="BBO84099.1"/>
    </source>
</evidence>